<feature type="domain" description="GPI inositol-deacylase PGAP1-like alpha/beta" evidence="2">
    <location>
        <begin position="80"/>
        <end position="349"/>
    </location>
</feature>
<keyword evidence="1" id="KW-0378">Hydrolase</keyword>
<evidence type="ECO:0000256" key="1">
    <source>
        <dbReference type="RuleBase" id="RU365011"/>
    </source>
</evidence>
<dbReference type="PANTHER" id="PTHR47346">
    <property type="entry name" value="HYDROLASES, ACTING ON ESTER BOND"/>
    <property type="match status" value="1"/>
</dbReference>
<dbReference type="EC" id="3.1.-.-" evidence="1"/>
<feature type="transmembrane region" description="Helical" evidence="1">
    <location>
        <begin position="866"/>
        <end position="885"/>
    </location>
</feature>
<evidence type="ECO:0000313" key="3">
    <source>
        <dbReference type="EMBL" id="KAK8936895.1"/>
    </source>
</evidence>
<keyword evidence="1" id="KW-0256">Endoplasmic reticulum</keyword>
<feature type="transmembrane region" description="Helical" evidence="1">
    <location>
        <begin position="973"/>
        <end position="995"/>
    </location>
</feature>
<keyword evidence="1" id="KW-0653">Protein transport</keyword>
<dbReference type="EMBL" id="JBBWWQ010000010">
    <property type="protein sequence ID" value="KAK8936895.1"/>
    <property type="molecule type" value="Genomic_DNA"/>
</dbReference>
<organism evidence="3 4">
    <name type="scientific">Platanthera zijinensis</name>
    <dbReference type="NCBI Taxonomy" id="2320716"/>
    <lineage>
        <taxon>Eukaryota</taxon>
        <taxon>Viridiplantae</taxon>
        <taxon>Streptophyta</taxon>
        <taxon>Embryophyta</taxon>
        <taxon>Tracheophyta</taxon>
        <taxon>Spermatophyta</taxon>
        <taxon>Magnoliopsida</taxon>
        <taxon>Liliopsida</taxon>
        <taxon>Asparagales</taxon>
        <taxon>Orchidaceae</taxon>
        <taxon>Orchidoideae</taxon>
        <taxon>Orchideae</taxon>
        <taxon>Orchidinae</taxon>
        <taxon>Platanthera</taxon>
    </lineage>
</organism>
<dbReference type="PANTHER" id="PTHR47346:SF1">
    <property type="entry name" value="GPI INOSITOL-DEACYLASE"/>
    <property type="match status" value="1"/>
</dbReference>
<feature type="transmembrane region" description="Helical" evidence="1">
    <location>
        <begin position="789"/>
        <end position="822"/>
    </location>
</feature>
<keyword evidence="1" id="KW-1133">Transmembrane helix</keyword>
<proteinExistence type="inferred from homology"/>
<comment type="subcellular location">
    <subcellularLocation>
        <location evidence="1">Endoplasmic reticulum membrane</location>
    </subcellularLocation>
</comment>
<dbReference type="InterPro" id="IPR012908">
    <property type="entry name" value="PGAP1-ab_dom-like"/>
</dbReference>
<feature type="transmembrane region" description="Helical" evidence="1">
    <location>
        <begin position="12"/>
        <end position="29"/>
    </location>
</feature>
<gene>
    <name evidence="3" type="ORF">KSP39_PZI011754</name>
</gene>
<evidence type="ECO:0000313" key="4">
    <source>
        <dbReference type="Proteomes" id="UP001418222"/>
    </source>
</evidence>
<dbReference type="Gene3D" id="3.40.50.1820">
    <property type="entry name" value="alpha/beta hydrolase"/>
    <property type="match status" value="1"/>
</dbReference>
<comment type="function">
    <text evidence="1">Involved in inositol deacylation of GPI-anchored proteins which plays important roles in the quality control and ER-associated degradation of GPI-anchored proteins.</text>
</comment>
<evidence type="ECO:0000259" key="2">
    <source>
        <dbReference type="Pfam" id="PF07819"/>
    </source>
</evidence>
<comment type="similarity">
    <text evidence="1">Belongs to the GPI inositol-deacylase family.</text>
</comment>
<accession>A0AAP0G4L6</accession>
<keyword evidence="4" id="KW-1185">Reference proteome</keyword>
<dbReference type="Proteomes" id="UP001418222">
    <property type="component" value="Unassembled WGS sequence"/>
</dbReference>
<dbReference type="GO" id="GO:0015031">
    <property type="term" value="P:protein transport"/>
    <property type="evidence" value="ECO:0007669"/>
    <property type="project" value="UniProtKB-KW"/>
</dbReference>
<dbReference type="Pfam" id="PF07819">
    <property type="entry name" value="PGAP1"/>
    <property type="match status" value="1"/>
</dbReference>
<keyword evidence="1" id="KW-0472">Membrane</keyword>
<sequence>MLGFWSKCRAGVPVVIFLVVGFTALYELLNPVPNDCVMTYMYPTYIPISTPENATSDRYGLFLYHEGWKKIDFAEHIKKLDGVPVLFIPGNGGSYKQVRSVAAESSRAYQGGSLKSTFYQEASFLDVNVSNSFKYPSEYKHMLDWFAVDLEGEHSAMDGWILKEHTDYVVYSIHRILDLYQESREARLKEGANPSGSLPNSVILVGHSMGGFVARAALVHPHLRKLAVETILTLSSPHQAPPVALQPSLGYYFSEVNHKWKEGFLMKASHAGHTLSGSKLSHVLIISVSGGVNDYQVRSKLTSLDGIVPSTNGFMICSSSMKNVWRSLEHQTILWCNQLVVQISHTLLTLINPENGQPFTSLQKRRLVFTTMLQSSLPQSLGLIQTVQSSLASENLSTEGVKDANGLQVDGFSSCPPSFRWRADALEKDLHIQATSVTVLAMDGRRRWLDIRNLGSNGKGHFIFVTNLAPCSGVRLHLWPEKGRSSAEDKLPIRKRIFEVTSKMVYIPSGPAPRQIEPGSQTEQAPPSSVLILKPEEMQGYQFLTISVAPRPSVSGHPPHAVSMAVGQFFNPKDGESEVSFGSLLSTIYSKQEILLKEDHPLVLNLSFSVSLGILPVTLSLQTEGCGLKDSADHMDQSSLCKLRCFPPVALAWDPDSGLHVIPSIYSERVIVDSSPAMWDSSQGSDRTILMLLVDPHCSYKISFGVSLTAAASRFCLLYSSQIAGFMITAVLFALMRQAHAWELDFSLPSISTAVELNLKMPHAFLLLAVLPIFASLAMSYFTSHDPPVASYISVSMICYLIANGSLIILILSSQFIFYMVAVLHVFIKRRWLAWEEYICVGSPHRILTFSSIFSLKIVQMLRSNLSLVVGFLAILLVCFVHPALGLIVLLFYHSLHCHTALYSFLAASFRSNAQRKEFSHPKSHSSSLLSELKSNGAFDSFIPHEDGVFSSPITTNGFGESQLEIFKYKHGILMLHLLAALMLIPSLAAWLQGIGKGSSFPWFIDSLLCSGVILHGISGSSPDSYFLSIPLPFVRRMEIRPSLLYLLAGYYSFLCALASAPYKSFNVMAAVGFASFAFRIIDRCRDSGSSNYRNNRKHSHRH</sequence>
<feature type="transmembrane region" description="Helical" evidence="1">
    <location>
        <begin position="764"/>
        <end position="783"/>
    </location>
</feature>
<comment type="caution">
    <text evidence="3">The sequence shown here is derived from an EMBL/GenBank/DDBJ whole genome shotgun (WGS) entry which is preliminary data.</text>
</comment>
<reference evidence="3 4" key="1">
    <citation type="journal article" date="2022" name="Nat. Plants">
        <title>Genomes of leafy and leafless Platanthera orchids illuminate the evolution of mycoheterotrophy.</title>
        <authorList>
            <person name="Li M.H."/>
            <person name="Liu K.W."/>
            <person name="Li Z."/>
            <person name="Lu H.C."/>
            <person name="Ye Q.L."/>
            <person name="Zhang D."/>
            <person name="Wang J.Y."/>
            <person name="Li Y.F."/>
            <person name="Zhong Z.M."/>
            <person name="Liu X."/>
            <person name="Yu X."/>
            <person name="Liu D.K."/>
            <person name="Tu X.D."/>
            <person name="Liu B."/>
            <person name="Hao Y."/>
            <person name="Liao X.Y."/>
            <person name="Jiang Y.T."/>
            <person name="Sun W.H."/>
            <person name="Chen J."/>
            <person name="Chen Y.Q."/>
            <person name="Ai Y."/>
            <person name="Zhai J.W."/>
            <person name="Wu S.S."/>
            <person name="Zhou Z."/>
            <person name="Hsiao Y.Y."/>
            <person name="Wu W.L."/>
            <person name="Chen Y.Y."/>
            <person name="Lin Y.F."/>
            <person name="Hsu J.L."/>
            <person name="Li C.Y."/>
            <person name="Wang Z.W."/>
            <person name="Zhao X."/>
            <person name="Zhong W.Y."/>
            <person name="Ma X.K."/>
            <person name="Ma L."/>
            <person name="Huang J."/>
            <person name="Chen G.Z."/>
            <person name="Huang M.Z."/>
            <person name="Huang L."/>
            <person name="Peng D.H."/>
            <person name="Luo Y.B."/>
            <person name="Zou S.Q."/>
            <person name="Chen S.P."/>
            <person name="Lan S."/>
            <person name="Tsai W.C."/>
            <person name="Van de Peer Y."/>
            <person name="Liu Z.J."/>
        </authorList>
    </citation>
    <scope>NUCLEOTIDE SEQUENCE [LARGE SCALE GENOMIC DNA]</scope>
    <source>
        <strain evidence="3">Lor287</strain>
    </source>
</reference>
<dbReference type="GO" id="GO:0016788">
    <property type="term" value="F:hydrolase activity, acting on ester bonds"/>
    <property type="evidence" value="ECO:0007669"/>
    <property type="project" value="InterPro"/>
</dbReference>
<feature type="transmembrane region" description="Helical" evidence="1">
    <location>
        <begin position="717"/>
        <end position="736"/>
    </location>
</feature>
<dbReference type="SUPFAM" id="SSF53474">
    <property type="entry name" value="alpha/beta-Hydrolases"/>
    <property type="match status" value="1"/>
</dbReference>
<dbReference type="GO" id="GO:0005789">
    <property type="term" value="C:endoplasmic reticulum membrane"/>
    <property type="evidence" value="ECO:0007669"/>
    <property type="project" value="UniProtKB-SubCell"/>
</dbReference>
<dbReference type="InterPro" id="IPR029058">
    <property type="entry name" value="AB_hydrolase_fold"/>
</dbReference>
<protein>
    <recommendedName>
        <fullName evidence="1">GPI inositol-deacylase</fullName>
        <ecNumber evidence="1">3.1.-.-</ecNumber>
    </recommendedName>
</protein>
<name>A0AAP0G4L6_9ASPA</name>
<keyword evidence="1" id="KW-0812">Transmembrane</keyword>
<feature type="transmembrane region" description="Helical" evidence="1">
    <location>
        <begin position="1043"/>
        <end position="1060"/>
    </location>
</feature>
<keyword evidence="1" id="KW-0813">Transport</keyword>
<dbReference type="AlphaFoldDB" id="A0AAP0G4L6"/>